<reference evidence="2 3" key="1">
    <citation type="journal article" date="2016" name="Environ. Microbiol.">
        <title>Genomic resolution of a cold subsurface aquifer community provides metabolic insights for novel microbes adapted to high CO concentrations.</title>
        <authorList>
            <person name="Probst A.J."/>
            <person name="Castelle C.J."/>
            <person name="Singh A."/>
            <person name="Brown C.T."/>
            <person name="Anantharaman K."/>
            <person name="Sharon I."/>
            <person name="Hug L.A."/>
            <person name="Burstein D."/>
            <person name="Emerson J.B."/>
            <person name="Thomas B.C."/>
            <person name="Banfield J.F."/>
        </authorList>
    </citation>
    <scope>NUCLEOTIDE SEQUENCE [LARGE SCALE GENOMIC DNA]</scope>
    <source>
        <strain evidence="2">CG1_02_38_46</strain>
    </source>
</reference>
<dbReference type="NCBIfam" id="NF033545">
    <property type="entry name" value="transpos_IS630"/>
    <property type="match status" value="1"/>
</dbReference>
<organism evidence="2 3">
    <name type="scientific">Candidatus Desantisbacteria bacterium CG1_02_38_46</name>
    <dbReference type="NCBI Taxonomy" id="1817893"/>
    <lineage>
        <taxon>Bacteria</taxon>
        <taxon>Candidatus Desantisiibacteriota</taxon>
    </lineage>
</organism>
<dbReference type="Pfam" id="PF13565">
    <property type="entry name" value="HTH_32"/>
    <property type="match status" value="1"/>
</dbReference>
<dbReference type="Proteomes" id="UP000182278">
    <property type="component" value="Unassembled WGS sequence"/>
</dbReference>
<dbReference type="Pfam" id="PF13358">
    <property type="entry name" value="DDE_3"/>
    <property type="match status" value="1"/>
</dbReference>
<dbReference type="InterPro" id="IPR047655">
    <property type="entry name" value="Transpos_IS630-like"/>
</dbReference>
<dbReference type="InterPro" id="IPR036397">
    <property type="entry name" value="RNaseH_sf"/>
</dbReference>
<dbReference type="AlphaFoldDB" id="A0A1J4S926"/>
<gene>
    <name evidence="2" type="ORF">AUJ66_07830</name>
</gene>
<dbReference type="InterPro" id="IPR052702">
    <property type="entry name" value="MscS-like_channel"/>
</dbReference>
<dbReference type="Gene3D" id="3.30.420.10">
    <property type="entry name" value="Ribonuclease H-like superfamily/Ribonuclease H"/>
    <property type="match status" value="1"/>
</dbReference>
<dbReference type="EMBL" id="MNUO01000120">
    <property type="protein sequence ID" value="OIN95945.1"/>
    <property type="molecule type" value="Genomic_DNA"/>
</dbReference>
<dbReference type="InterPro" id="IPR009057">
    <property type="entry name" value="Homeodomain-like_sf"/>
</dbReference>
<dbReference type="SUPFAM" id="SSF53098">
    <property type="entry name" value="Ribonuclease H-like"/>
    <property type="match status" value="1"/>
</dbReference>
<dbReference type="GO" id="GO:0003676">
    <property type="term" value="F:nucleic acid binding"/>
    <property type="evidence" value="ECO:0007669"/>
    <property type="project" value="InterPro"/>
</dbReference>
<feature type="domain" description="Tc1-like transposase DDE" evidence="1">
    <location>
        <begin position="173"/>
        <end position="318"/>
    </location>
</feature>
<sequence>MNISERIMLTPEEESAVSCWAKGKRFPVRLVQRAQIIQMASQGVFNHDIARHLGISRPTVQLWRKRFLALRLAGLEKDAPRPGRFPKISHQKVTAIVSATLHTTPSNATHWSVRTMAKSQRISEATVWRIWKQYNLKPHLIKTFKLSRDKRFLEKLYDIVGLYMNPPDKSIVFCVDEKSQIQALERTQPLLPLRPGIPARQTHDYMRHGTTTLFAALNMLDGTVLGDCMPRHRHQEFIRFLQTINTKTPLDLDLHLIVDNYGTHKHQRVQRWLKRHPRFHMHFTPTSSSWVNLVERWFSEITLKRIRRGSFKNVKELITVIKQYIESHNQNPKVFVWTASVESIMRKISNVKIC</sequence>
<name>A0A1J4S926_9BACT</name>
<comment type="caution">
    <text evidence="2">The sequence shown here is derived from an EMBL/GenBank/DDBJ whole genome shotgun (WGS) entry which is preliminary data.</text>
</comment>
<dbReference type="InterPro" id="IPR012337">
    <property type="entry name" value="RNaseH-like_sf"/>
</dbReference>
<accession>A0A1J4S926</accession>
<evidence type="ECO:0000313" key="3">
    <source>
        <dbReference type="Proteomes" id="UP000182278"/>
    </source>
</evidence>
<evidence type="ECO:0000313" key="2">
    <source>
        <dbReference type="EMBL" id="OIN95945.1"/>
    </source>
</evidence>
<dbReference type="SUPFAM" id="SSF46689">
    <property type="entry name" value="Homeodomain-like"/>
    <property type="match status" value="1"/>
</dbReference>
<dbReference type="PANTHER" id="PTHR30347:SF1">
    <property type="entry name" value="MECHANOSENSITIVE CHANNEL MSCK"/>
    <property type="match status" value="1"/>
</dbReference>
<dbReference type="InterPro" id="IPR038717">
    <property type="entry name" value="Tc1-like_DDE_dom"/>
</dbReference>
<protein>
    <submittedName>
        <fullName evidence="2">IS630 family transposase</fullName>
    </submittedName>
</protein>
<proteinExistence type="predicted"/>
<dbReference type="PANTHER" id="PTHR30347">
    <property type="entry name" value="POTASSIUM CHANNEL RELATED"/>
    <property type="match status" value="1"/>
</dbReference>
<evidence type="ECO:0000259" key="1">
    <source>
        <dbReference type="Pfam" id="PF13358"/>
    </source>
</evidence>